<protein>
    <submittedName>
        <fullName evidence="1">Uncharacterized protein</fullName>
    </submittedName>
</protein>
<reference evidence="1" key="1">
    <citation type="submission" date="2023-04" db="EMBL/GenBank/DDBJ databases">
        <title>Draft Genome sequencing of Naganishia species isolated from polar environments using Oxford Nanopore Technology.</title>
        <authorList>
            <person name="Leo P."/>
            <person name="Venkateswaran K."/>
        </authorList>
    </citation>
    <scope>NUCLEOTIDE SEQUENCE</scope>
    <source>
        <strain evidence="1">MNA-CCFEE 5262</strain>
    </source>
</reference>
<evidence type="ECO:0000313" key="1">
    <source>
        <dbReference type="EMBL" id="KAJ9109816.1"/>
    </source>
</evidence>
<gene>
    <name evidence="1" type="ORF">QFC20_003232</name>
</gene>
<proteinExistence type="predicted"/>
<organism evidence="1 2">
    <name type="scientific">Naganishia adeliensis</name>
    <dbReference type="NCBI Taxonomy" id="92952"/>
    <lineage>
        <taxon>Eukaryota</taxon>
        <taxon>Fungi</taxon>
        <taxon>Dikarya</taxon>
        <taxon>Basidiomycota</taxon>
        <taxon>Agaricomycotina</taxon>
        <taxon>Tremellomycetes</taxon>
        <taxon>Filobasidiales</taxon>
        <taxon>Filobasidiaceae</taxon>
        <taxon>Naganishia</taxon>
    </lineage>
</organism>
<dbReference type="Proteomes" id="UP001230649">
    <property type="component" value="Unassembled WGS sequence"/>
</dbReference>
<keyword evidence="2" id="KW-1185">Reference proteome</keyword>
<dbReference type="EMBL" id="JASBWS010000028">
    <property type="protein sequence ID" value="KAJ9109816.1"/>
    <property type="molecule type" value="Genomic_DNA"/>
</dbReference>
<accession>A0ACC2WFI0</accession>
<comment type="caution">
    <text evidence="1">The sequence shown here is derived from an EMBL/GenBank/DDBJ whole genome shotgun (WGS) entry which is preliminary data.</text>
</comment>
<sequence>MSSNTQCLQPRYFEPVDYVDGNLRTEVESLLRSGMYPNSADEHDIKEMGNAIRSAFGEHTELAKDLYKAQVSSVRDLDEAVVSSIHALSALFSIELQSEQATLTFPETPPGSHRGATGELELAVYVKINDDALHDEEYTSTVVTAKRVAKKLSQEVLKSLIAEDPTLKANFIESDYLHDALCAAVQIVLYSPLNELKPVRPGSEQLLSKLKWKNHRDWFMDVREVRAILANSAGEMDALLNVVKLFLHAETDGM</sequence>
<evidence type="ECO:0000313" key="2">
    <source>
        <dbReference type="Proteomes" id="UP001230649"/>
    </source>
</evidence>
<name>A0ACC2WFI0_9TREE</name>